<organism evidence="5 6">
    <name type="scientific">Flagellimonas nanhaiensis</name>
    <dbReference type="NCBI Taxonomy" id="2292706"/>
    <lineage>
        <taxon>Bacteria</taxon>
        <taxon>Pseudomonadati</taxon>
        <taxon>Bacteroidota</taxon>
        <taxon>Flavobacteriia</taxon>
        <taxon>Flavobacteriales</taxon>
        <taxon>Flavobacteriaceae</taxon>
        <taxon>Flagellimonas</taxon>
    </lineage>
</organism>
<dbReference type="OrthoDB" id="9791143at2"/>
<evidence type="ECO:0000259" key="4">
    <source>
        <dbReference type="PROSITE" id="PS51118"/>
    </source>
</evidence>
<keyword evidence="1" id="KW-0805">Transcription regulation</keyword>
<dbReference type="GO" id="GO:0003677">
    <property type="term" value="F:DNA binding"/>
    <property type="evidence" value="ECO:0007669"/>
    <property type="project" value="UniProtKB-KW"/>
</dbReference>
<dbReference type="AlphaFoldDB" id="A0A371JSU5"/>
<evidence type="ECO:0000256" key="1">
    <source>
        <dbReference type="ARBA" id="ARBA00023015"/>
    </source>
</evidence>
<dbReference type="InterPro" id="IPR002577">
    <property type="entry name" value="HTH_HxlR"/>
</dbReference>
<dbReference type="SUPFAM" id="SSF46785">
    <property type="entry name" value="Winged helix' DNA-binding domain"/>
    <property type="match status" value="1"/>
</dbReference>
<accession>A0A371JSU5</accession>
<feature type="domain" description="HTH hxlR-type" evidence="4">
    <location>
        <begin position="8"/>
        <end position="107"/>
    </location>
</feature>
<comment type="caution">
    <text evidence="5">The sequence shown here is derived from an EMBL/GenBank/DDBJ whole genome shotgun (WGS) entry which is preliminary data.</text>
</comment>
<evidence type="ECO:0000313" key="6">
    <source>
        <dbReference type="Proteomes" id="UP000261828"/>
    </source>
</evidence>
<dbReference type="PROSITE" id="PS51118">
    <property type="entry name" value="HTH_HXLR"/>
    <property type="match status" value="1"/>
</dbReference>
<dbReference type="InterPro" id="IPR036390">
    <property type="entry name" value="WH_DNA-bd_sf"/>
</dbReference>
<reference evidence="5 6" key="1">
    <citation type="submission" date="2018-08" db="EMBL/GenBank/DDBJ databases">
        <title>Muricauda nanhaiensis sp. nov., isolated from seawater of the South China Sea.</title>
        <authorList>
            <person name="Dang Y."/>
        </authorList>
    </citation>
    <scope>NUCLEOTIDE SEQUENCE [LARGE SCALE GENOMIC DNA]</scope>
    <source>
        <strain evidence="5 6">SM1704</strain>
    </source>
</reference>
<dbReference type="PANTHER" id="PTHR33204">
    <property type="entry name" value="TRANSCRIPTIONAL REGULATOR, MARR FAMILY"/>
    <property type="match status" value="1"/>
</dbReference>
<keyword evidence="6" id="KW-1185">Reference proteome</keyword>
<sequence>MKNCKSHCPINQALEVFGDKWTLLIIRDIMFDGKRYFREMLASDEKIASNILSDRLNKLEEFGILVKTKDAHHKQKNVYSLTEKGIDLMPVMIQIADWSTKHREVSEKDRIHVGELVAGGQELQDKLQGALREELESVSKEKA</sequence>
<evidence type="ECO:0000256" key="2">
    <source>
        <dbReference type="ARBA" id="ARBA00023125"/>
    </source>
</evidence>
<evidence type="ECO:0000256" key="3">
    <source>
        <dbReference type="ARBA" id="ARBA00023163"/>
    </source>
</evidence>
<dbReference type="Gene3D" id="1.10.10.10">
    <property type="entry name" value="Winged helix-like DNA-binding domain superfamily/Winged helix DNA-binding domain"/>
    <property type="match status" value="1"/>
</dbReference>
<gene>
    <name evidence="5" type="ORF">DX873_01495</name>
</gene>
<evidence type="ECO:0000313" key="5">
    <source>
        <dbReference type="EMBL" id="RDY60882.1"/>
    </source>
</evidence>
<dbReference type="Pfam" id="PF01638">
    <property type="entry name" value="HxlR"/>
    <property type="match status" value="1"/>
</dbReference>
<dbReference type="PANTHER" id="PTHR33204:SF37">
    <property type="entry name" value="HTH-TYPE TRANSCRIPTIONAL REGULATOR YODB"/>
    <property type="match status" value="1"/>
</dbReference>
<name>A0A371JSU5_9FLAO</name>
<protein>
    <submittedName>
        <fullName evidence="5">Transcriptional regulator</fullName>
    </submittedName>
</protein>
<proteinExistence type="predicted"/>
<dbReference type="InterPro" id="IPR036388">
    <property type="entry name" value="WH-like_DNA-bd_sf"/>
</dbReference>
<keyword evidence="2" id="KW-0238">DNA-binding</keyword>
<dbReference type="EMBL" id="QTJX01000001">
    <property type="protein sequence ID" value="RDY60882.1"/>
    <property type="molecule type" value="Genomic_DNA"/>
</dbReference>
<keyword evidence="3" id="KW-0804">Transcription</keyword>
<dbReference type="Proteomes" id="UP000261828">
    <property type="component" value="Unassembled WGS sequence"/>
</dbReference>
<dbReference type="RefSeq" id="WP_116182765.1">
    <property type="nucleotide sequence ID" value="NZ_QTJX01000001.1"/>
</dbReference>